<feature type="transmembrane region" description="Helical" evidence="9">
    <location>
        <begin position="162"/>
        <end position="185"/>
    </location>
</feature>
<feature type="transmembrane region" description="Helical" evidence="9">
    <location>
        <begin position="246"/>
        <end position="267"/>
    </location>
</feature>
<evidence type="ECO:0000313" key="11">
    <source>
        <dbReference type="EMBL" id="MCK9794836.1"/>
    </source>
</evidence>
<dbReference type="Proteomes" id="UP001651050">
    <property type="component" value="Unassembled WGS sequence"/>
</dbReference>
<feature type="domain" description="ABC transmembrane type-2" evidence="10">
    <location>
        <begin position="50"/>
        <end position="270"/>
    </location>
</feature>
<dbReference type="RefSeq" id="WP_416344697.1">
    <property type="nucleotide sequence ID" value="NZ_JALQCY010000004.1"/>
</dbReference>
<keyword evidence="4 9" id="KW-1003">Cell membrane</keyword>
<evidence type="ECO:0000256" key="9">
    <source>
        <dbReference type="RuleBase" id="RU361157"/>
    </source>
</evidence>
<name>A0ABT0J5Q1_9MICO</name>
<dbReference type="Pfam" id="PF01061">
    <property type="entry name" value="ABC2_membrane"/>
    <property type="match status" value="1"/>
</dbReference>
<evidence type="ECO:0000256" key="3">
    <source>
        <dbReference type="ARBA" id="ARBA00022448"/>
    </source>
</evidence>
<proteinExistence type="inferred from homology"/>
<reference evidence="11 12" key="1">
    <citation type="submission" date="2022-02" db="EMBL/GenBank/DDBJ databases">
        <title>The car tank lid bacteriome: a reservoir of bacteria with potential in bioremediation of fuel.</title>
        <authorList>
            <person name="Vidal-Verdu A."/>
            <person name="Gomez-Martinez D."/>
            <person name="Latorre-Perez A."/>
            <person name="Pereto J."/>
            <person name="Porcar M."/>
        </authorList>
    </citation>
    <scope>NUCLEOTIDE SEQUENCE [LARGE SCALE GENOMIC DNA]</scope>
    <source>
        <strain evidence="11 12">4D.3</strain>
    </source>
</reference>
<dbReference type="EMBL" id="JALQCY010000004">
    <property type="protein sequence ID" value="MCK9794836.1"/>
    <property type="molecule type" value="Genomic_DNA"/>
</dbReference>
<evidence type="ECO:0000256" key="5">
    <source>
        <dbReference type="ARBA" id="ARBA00022519"/>
    </source>
</evidence>
<gene>
    <name evidence="11" type="ORF">M1843_13880</name>
</gene>
<feature type="transmembrane region" description="Helical" evidence="9">
    <location>
        <begin position="192"/>
        <end position="211"/>
    </location>
</feature>
<evidence type="ECO:0000259" key="10">
    <source>
        <dbReference type="PROSITE" id="PS51012"/>
    </source>
</evidence>
<feature type="transmembrane region" description="Helical" evidence="9">
    <location>
        <begin position="49"/>
        <end position="71"/>
    </location>
</feature>
<dbReference type="PANTHER" id="PTHR30413">
    <property type="entry name" value="INNER MEMBRANE TRANSPORT PERMEASE"/>
    <property type="match status" value="1"/>
</dbReference>
<evidence type="ECO:0000256" key="2">
    <source>
        <dbReference type="ARBA" id="ARBA00007783"/>
    </source>
</evidence>
<accession>A0ABT0J5Q1</accession>
<keyword evidence="8 9" id="KW-0472">Membrane</keyword>
<evidence type="ECO:0000256" key="7">
    <source>
        <dbReference type="ARBA" id="ARBA00022989"/>
    </source>
</evidence>
<feature type="transmembrane region" description="Helical" evidence="9">
    <location>
        <begin position="83"/>
        <end position="102"/>
    </location>
</feature>
<dbReference type="InterPro" id="IPR047817">
    <property type="entry name" value="ABC2_TM_bact-type"/>
</dbReference>
<keyword evidence="6 9" id="KW-0812">Transmembrane</keyword>
<evidence type="ECO:0000256" key="1">
    <source>
        <dbReference type="ARBA" id="ARBA00004429"/>
    </source>
</evidence>
<organism evidence="11 12">
    <name type="scientific">Isoptericola peretonis</name>
    <dbReference type="NCBI Taxonomy" id="2918523"/>
    <lineage>
        <taxon>Bacteria</taxon>
        <taxon>Bacillati</taxon>
        <taxon>Actinomycetota</taxon>
        <taxon>Actinomycetes</taxon>
        <taxon>Micrococcales</taxon>
        <taxon>Promicromonosporaceae</taxon>
        <taxon>Isoptericola</taxon>
    </lineage>
</organism>
<keyword evidence="3 9" id="KW-0813">Transport</keyword>
<evidence type="ECO:0000256" key="6">
    <source>
        <dbReference type="ARBA" id="ARBA00022692"/>
    </source>
</evidence>
<feature type="transmembrane region" description="Helical" evidence="9">
    <location>
        <begin position="123"/>
        <end position="150"/>
    </location>
</feature>
<sequence length="278" mass="30259">MSAPRTATRIVLAPPGRLNVPRWRELWEAREIFYRFGVRDIVLRYRQTAIGVAWVVLQPLVTAAIFAIVFGRVAGLPTGGVPYFLFAFAGTAAWTVFSGVLTRAAPSLVANQALVSKVFFPRVVVPLSTMLSVLLDFVVSLALFVVLLAINGVNPGWAVLGLPLWTLCALALGSGLGLAASAIMVKYRDVTYILPWLVQVLMYATPVAYSLDAVPAGLSWWFEANPLTWLMECFRWAMLGTPGPPGWQVAGLLAVSAVALVGGLLVFQRREREFADLI</sequence>
<keyword evidence="7 9" id="KW-1133">Transmembrane helix</keyword>
<comment type="similarity">
    <text evidence="2 9">Belongs to the ABC-2 integral membrane protein family.</text>
</comment>
<protein>
    <recommendedName>
        <fullName evidence="9">Transport permease protein</fullName>
    </recommendedName>
</protein>
<dbReference type="PROSITE" id="PS51012">
    <property type="entry name" value="ABC_TM2"/>
    <property type="match status" value="1"/>
</dbReference>
<evidence type="ECO:0000256" key="4">
    <source>
        <dbReference type="ARBA" id="ARBA00022475"/>
    </source>
</evidence>
<comment type="caution">
    <text evidence="11">The sequence shown here is derived from an EMBL/GenBank/DDBJ whole genome shotgun (WGS) entry which is preliminary data.</text>
</comment>
<dbReference type="InterPro" id="IPR013525">
    <property type="entry name" value="ABC2_TM"/>
</dbReference>
<keyword evidence="12" id="KW-1185">Reference proteome</keyword>
<dbReference type="PANTHER" id="PTHR30413:SF8">
    <property type="entry name" value="TRANSPORT PERMEASE PROTEIN"/>
    <property type="match status" value="1"/>
</dbReference>
<evidence type="ECO:0000256" key="8">
    <source>
        <dbReference type="ARBA" id="ARBA00023136"/>
    </source>
</evidence>
<comment type="subcellular location">
    <subcellularLocation>
        <location evidence="1">Cell inner membrane</location>
        <topology evidence="1">Multi-pass membrane protein</topology>
    </subcellularLocation>
    <subcellularLocation>
        <location evidence="9">Cell membrane</location>
        <topology evidence="9">Multi-pass membrane protein</topology>
    </subcellularLocation>
</comment>
<keyword evidence="5" id="KW-0997">Cell inner membrane</keyword>
<evidence type="ECO:0000313" key="12">
    <source>
        <dbReference type="Proteomes" id="UP001651050"/>
    </source>
</evidence>